<organism evidence="1">
    <name type="scientific">Noctiluca scintillans</name>
    <name type="common">Sea sparkle</name>
    <name type="synonym">Red tide dinoflagellate</name>
    <dbReference type="NCBI Taxonomy" id="2966"/>
    <lineage>
        <taxon>Eukaryota</taxon>
        <taxon>Sar</taxon>
        <taxon>Alveolata</taxon>
        <taxon>Dinophyceae</taxon>
        <taxon>Noctilucales</taxon>
        <taxon>Noctilucaceae</taxon>
        <taxon>Noctiluca</taxon>
    </lineage>
</organism>
<proteinExistence type="predicted"/>
<evidence type="ECO:0000313" key="1">
    <source>
        <dbReference type="EMBL" id="CAD8840006.1"/>
    </source>
</evidence>
<dbReference type="AlphaFoldDB" id="A0A7S1A268"/>
<protein>
    <submittedName>
        <fullName evidence="1">Uncharacterized protein</fullName>
    </submittedName>
</protein>
<reference evidence="1" key="1">
    <citation type="submission" date="2021-01" db="EMBL/GenBank/DDBJ databases">
        <authorList>
            <person name="Corre E."/>
            <person name="Pelletier E."/>
            <person name="Niang G."/>
            <person name="Scheremetjew M."/>
            <person name="Finn R."/>
            <person name="Kale V."/>
            <person name="Holt S."/>
            <person name="Cochrane G."/>
            <person name="Meng A."/>
            <person name="Brown T."/>
            <person name="Cohen L."/>
        </authorList>
    </citation>
    <scope>NUCLEOTIDE SEQUENCE</scope>
</reference>
<gene>
    <name evidence="1" type="ORF">NSCI0253_LOCUS14354</name>
</gene>
<dbReference type="EMBL" id="HBFQ01020535">
    <property type="protein sequence ID" value="CAD8840006.1"/>
    <property type="molecule type" value="Transcribed_RNA"/>
</dbReference>
<accession>A0A7S1A268</accession>
<sequence>MSKPASKGLSDEALTQVAQAKFEAQEDGLRVVARHAMSLLRDINKMTGPECTKKVAETRKALLKYEMRDVNVAELQQKAVRMEIERLVLETARCKQDAEAEGAKMEGLQRTLEKERMLRKRHESCEALALEINRKRTRTDCSEAITTVTSDIETIGQQRQELESLVVRRNQTARLLQYAVADLRRDLQLELNTVVEQGGSVADAAGGHSSEDIVEVIS</sequence>
<name>A0A7S1A268_NOCSC</name>